<feature type="domain" description="Lcl C-terminal" evidence="2">
    <location>
        <begin position="260"/>
        <end position="382"/>
    </location>
</feature>
<keyword evidence="6" id="KW-1185">Reference proteome</keyword>
<feature type="chain" id="PRO_5032886410" evidence="1">
    <location>
        <begin position="28"/>
        <end position="947"/>
    </location>
</feature>
<dbReference type="Proteomes" id="UP000548632">
    <property type="component" value="Unassembled WGS sequence"/>
</dbReference>
<dbReference type="Pfam" id="PF18998">
    <property type="entry name" value="Flg_new_2"/>
    <property type="match status" value="1"/>
</dbReference>
<dbReference type="InterPro" id="IPR025282">
    <property type="entry name" value="DUF4214"/>
</dbReference>
<dbReference type="Pfam" id="PF07603">
    <property type="entry name" value="Lcl_C"/>
    <property type="match status" value="2"/>
</dbReference>
<gene>
    <name evidence="5" type="ORF">HUK38_00545</name>
</gene>
<protein>
    <submittedName>
        <fullName evidence="5">DUF1566 domain-containing protein</fullName>
    </submittedName>
</protein>
<evidence type="ECO:0000259" key="4">
    <source>
        <dbReference type="Pfam" id="PF18998"/>
    </source>
</evidence>
<evidence type="ECO:0000256" key="1">
    <source>
        <dbReference type="SAM" id="SignalP"/>
    </source>
</evidence>
<feature type="domain" description="Lcl C-terminal" evidence="2">
    <location>
        <begin position="101"/>
        <end position="246"/>
    </location>
</feature>
<dbReference type="PANTHER" id="PTHR35812">
    <property type="entry name" value="LIPOPROTEIN"/>
    <property type="match status" value="1"/>
</dbReference>
<sequence length="947" mass="101976">MKIKHLYCHATMALSLFAAIAATPAYAALNDTGITTCSNEIENDLLCPVDGFPRQDADYGRDAEASAGTLIKIGGGDAGFDFTKLDANGNELPATATNHSCVRDNVTGLIWEMKTTTGDLHDANWTYTWFDSNLGGIASGINTCLIPGRCDTEKFVQDVNASGLCGFNDWRMPNIQELIGIVHYDRTGFAIDDNYFPNTSNVFWSHSPSVNESDSIWVVGFDIGNAYTLHWNTDLSANSLSVRLVRGDSSNDNLIDHGDGTVTQTNSGLMWAKCSEGQTSAICLGTATSMSWNTALAAAQRSTLGGHTDWRVPSIKELQSLVATHYSAPAIDAAYFPNTPGAFFWTSSPYTFYSNRAWLVQFETGYPTSLFRDSVNYVRLVRNSQSFEPTVSFPFSLTLNGGGSVNSSPSADNNECIGVVCSGTYSAGTLVSLTAQPNNGWQFLGWGGACTGTAPCILTINAATDVTANFSQLTNQYQLDSPVNGSYESGIGVVHGWVCNANQVTVKVDNEEAFQIAYGAERLDSQTVCNDTNNGFAAAINWSDYNTGGHALKLIADGVELTRAAVMVTRLGDENFLTGVIKTTTVVDFPAAGQNTLLTWSEPNQNFVVTNSAARAFSIERAANGNWESPTDGGIESGRALIRGWACDASSVSFTLDGTTLIAPYGSGRGDTQSICGDTNNGYALAINWNDYADGAHQMLLTIDGAVVAIRQFTIATPGGLGSITGVQHQHTVTDFPNFGDQLILQWSEPHQNFRIINYQPSTRTNAERITEIYIATLGYAPDNDGLQYWINELRGGSWTPTTVAQAFFDNDTVRALYPAETGNDVLIDALYHNIFNRAADETGKNYWLGELSTSHVTRDQMIIALIDGGWANADAAIDMARFNNQVQVGLAFANAQAERGIAYNALTPERQTHLQTLGAQIIRDVTADAATVTTAIAQIPGLLDTL</sequence>
<comment type="caution">
    <text evidence="5">The sequence shown here is derived from an EMBL/GenBank/DDBJ whole genome shotgun (WGS) entry which is preliminary data.</text>
</comment>
<feature type="domain" description="DUF4214" evidence="3">
    <location>
        <begin position="805"/>
        <end position="867"/>
    </location>
</feature>
<proteinExistence type="predicted"/>
<name>A0A839HBP0_9GAMM</name>
<dbReference type="AlphaFoldDB" id="A0A839HBP0"/>
<dbReference type="InterPro" id="IPR038255">
    <property type="entry name" value="PBS_linker_sf"/>
</dbReference>
<reference evidence="5 6" key="1">
    <citation type="journal article" date="2020" name="Arch. Microbiol.">
        <title>The genome sequence of the giant phototrophic gammaproteobacterium Thiospirillum jenense gives insight into its physiological properties and phylogenetic relationships.</title>
        <authorList>
            <person name="Imhoff J.F."/>
            <person name="Meyer T.E."/>
            <person name="Kyndt J.A."/>
        </authorList>
    </citation>
    <scope>NUCLEOTIDE SEQUENCE [LARGE SCALE GENOMIC DNA]</scope>
    <source>
        <strain evidence="5 6">DSM 216</strain>
    </source>
</reference>
<organism evidence="5 6">
    <name type="scientific">Thiospirillum jenense</name>
    <dbReference type="NCBI Taxonomy" id="1653858"/>
    <lineage>
        <taxon>Bacteria</taxon>
        <taxon>Pseudomonadati</taxon>
        <taxon>Pseudomonadota</taxon>
        <taxon>Gammaproteobacteria</taxon>
        <taxon>Chromatiales</taxon>
        <taxon>Chromatiaceae</taxon>
        <taxon>Thiospirillum</taxon>
    </lineage>
</organism>
<evidence type="ECO:0000313" key="6">
    <source>
        <dbReference type="Proteomes" id="UP000548632"/>
    </source>
</evidence>
<evidence type="ECO:0000259" key="2">
    <source>
        <dbReference type="Pfam" id="PF07603"/>
    </source>
</evidence>
<dbReference type="InterPro" id="IPR011460">
    <property type="entry name" value="Lcl_C"/>
</dbReference>
<dbReference type="EMBL" id="JABVCQ010000001">
    <property type="protein sequence ID" value="MBB1124718.1"/>
    <property type="molecule type" value="Genomic_DNA"/>
</dbReference>
<evidence type="ECO:0000313" key="5">
    <source>
        <dbReference type="EMBL" id="MBB1124718.1"/>
    </source>
</evidence>
<dbReference type="PANTHER" id="PTHR35812:SF1">
    <property type="entry name" value="LIPOPROTEIN"/>
    <property type="match status" value="1"/>
</dbReference>
<feature type="signal peptide" evidence="1">
    <location>
        <begin position="1"/>
        <end position="27"/>
    </location>
</feature>
<keyword evidence="1" id="KW-0732">Signal</keyword>
<evidence type="ECO:0000259" key="3">
    <source>
        <dbReference type="Pfam" id="PF13946"/>
    </source>
</evidence>
<dbReference type="InterPro" id="IPR044060">
    <property type="entry name" value="Bacterial_rp_domain"/>
</dbReference>
<accession>A0A839HBP0</accession>
<dbReference type="Pfam" id="PF13946">
    <property type="entry name" value="DUF4214"/>
    <property type="match status" value="1"/>
</dbReference>
<dbReference type="RefSeq" id="WP_182581817.1">
    <property type="nucleotide sequence ID" value="NZ_JABVCQ010000001.1"/>
</dbReference>
<dbReference type="Gene3D" id="1.10.3130.20">
    <property type="entry name" value="Phycobilisome linker domain"/>
    <property type="match status" value="1"/>
</dbReference>
<feature type="domain" description="Bacterial repeat" evidence="4">
    <location>
        <begin position="420"/>
        <end position="472"/>
    </location>
</feature>